<dbReference type="SUPFAM" id="SSF81301">
    <property type="entry name" value="Nucleotidyltransferase"/>
    <property type="match status" value="1"/>
</dbReference>
<accession>S3BXY0</accession>
<dbReference type="InterPro" id="IPR043519">
    <property type="entry name" value="NT_sf"/>
</dbReference>
<sequence length="243" mass="27569">MESLIIKIVARLLQHHSITFAFVGEIALNYYNVPRVRHDIEVCVPSPLLQVTADMLLATGLFQRSDPDSFNLYSEYKRGMPRLSTTGWLAPTQFVCLFPDEFFHLEPLEKSLVAWEQPASPGREPCYYISEHMLDTDGLRASDIRSLSLPRLSRLLVGFARRYLDQKDDTAMIAAEQLVDGMDVDESWCARHLRGESQSVISLIRGLVQGKASRLDDFSDYHVTCFLKDEAVARLVRGIPGYD</sequence>
<reference evidence="1 2" key="1">
    <citation type="journal article" date="2013" name="BMC Genomics">
        <title>The genome and transcriptome of the pine saprophyte Ophiostoma piceae, and a comparison with the bark beetle-associated pine pathogen Grosmannia clavigera.</title>
        <authorList>
            <person name="Haridas S."/>
            <person name="Wang Y."/>
            <person name="Lim L."/>
            <person name="Massoumi Alamouti S."/>
            <person name="Jackman S."/>
            <person name="Docking R."/>
            <person name="Robertson G."/>
            <person name="Birol I."/>
            <person name="Bohlmann J."/>
            <person name="Breuil C."/>
        </authorList>
    </citation>
    <scope>NUCLEOTIDE SEQUENCE [LARGE SCALE GENOMIC DNA]</scope>
    <source>
        <strain evidence="1 2">UAMH 11346</strain>
    </source>
</reference>
<protein>
    <submittedName>
        <fullName evidence="1">Uncharacterized protein</fullName>
    </submittedName>
</protein>
<organism evidence="1 2">
    <name type="scientific">Ophiostoma piceae (strain UAMH 11346)</name>
    <name type="common">Sap stain fungus</name>
    <dbReference type="NCBI Taxonomy" id="1262450"/>
    <lineage>
        <taxon>Eukaryota</taxon>
        <taxon>Fungi</taxon>
        <taxon>Dikarya</taxon>
        <taxon>Ascomycota</taxon>
        <taxon>Pezizomycotina</taxon>
        <taxon>Sordariomycetes</taxon>
        <taxon>Sordariomycetidae</taxon>
        <taxon>Ophiostomatales</taxon>
        <taxon>Ophiostomataceae</taxon>
        <taxon>Ophiostoma</taxon>
    </lineage>
</organism>
<dbReference type="OrthoDB" id="3259529at2759"/>
<dbReference type="eggNOG" id="ENOG502SQYZ">
    <property type="taxonomic scope" value="Eukaryota"/>
</dbReference>
<keyword evidence="2" id="KW-1185">Reference proteome</keyword>
<dbReference type="OMA" id="YKRGFPR"/>
<proteinExistence type="predicted"/>
<dbReference type="VEuPathDB" id="FungiDB:F503_02928"/>
<evidence type="ECO:0000313" key="2">
    <source>
        <dbReference type="Proteomes" id="UP000016923"/>
    </source>
</evidence>
<dbReference type="EMBL" id="KE148154">
    <property type="protein sequence ID" value="EPE06099.1"/>
    <property type="molecule type" value="Genomic_DNA"/>
</dbReference>
<name>S3BXY0_OPHP1</name>
<evidence type="ECO:0000313" key="1">
    <source>
        <dbReference type="EMBL" id="EPE06099.1"/>
    </source>
</evidence>
<dbReference type="Proteomes" id="UP000016923">
    <property type="component" value="Unassembled WGS sequence"/>
</dbReference>
<dbReference type="HOGENOM" id="CLU_079100_0_0_1"/>
<dbReference type="AlphaFoldDB" id="S3BXY0"/>
<gene>
    <name evidence="1" type="ORF">F503_02928</name>
</gene>